<dbReference type="AlphaFoldDB" id="A0AAD6BQJ2"/>
<dbReference type="EMBL" id="JAPTMU010000001">
    <property type="protein sequence ID" value="KAJ4948639.1"/>
    <property type="molecule type" value="Genomic_DNA"/>
</dbReference>
<evidence type="ECO:0000256" key="1">
    <source>
        <dbReference type="SAM" id="MobiDB-lite"/>
    </source>
</evidence>
<keyword evidence="3" id="KW-1185">Reference proteome</keyword>
<gene>
    <name evidence="2" type="ORF">JOQ06_020169</name>
</gene>
<evidence type="ECO:0000313" key="3">
    <source>
        <dbReference type="Proteomes" id="UP001219934"/>
    </source>
</evidence>
<reference evidence="2" key="1">
    <citation type="submission" date="2022-11" db="EMBL/GenBank/DDBJ databases">
        <title>Chromosome-level genome of Pogonophryne albipinna.</title>
        <authorList>
            <person name="Jo E."/>
        </authorList>
    </citation>
    <scope>NUCLEOTIDE SEQUENCE</scope>
    <source>
        <strain evidence="2">SGF0006</strain>
        <tissue evidence="2">Muscle</tissue>
    </source>
</reference>
<organism evidence="2 3">
    <name type="scientific">Pogonophryne albipinna</name>
    <dbReference type="NCBI Taxonomy" id="1090488"/>
    <lineage>
        <taxon>Eukaryota</taxon>
        <taxon>Metazoa</taxon>
        <taxon>Chordata</taxon>
        <taxon>Craniata</taxon>
        <taxon>Vertebrata</taxon>
        <taxon>Euteleostomi</taxon>
        <taxon>Actinopterygii</taxon>
        <taxon>Neopterygii</taxon>
        <taxon>Teleostei</taxon>
        <taxon>Neoteleostei</taxon>
        <taxon>Acanthomorphata</taxon>
        <taxon>Eupercaria</taxon>
        <taxon>Perciformes</taxon>
        <taxon>Notothenioidei</taxon>
        <taxon>Pogonophryne</taxon>
    </lineage>
</organism>
<sequence>MGTEKRKGKQNNMDSVGRTKMTLNEGGGNQRARSGGSEEQKTRVSGMKEKCVLRLEGDEEEGRDEGEKKTRKTWRCWHGASM</sequence>
<evidence type="ECO:0000313" key="2">
    <source>
        <dbReference type="EMBL" id="KAJ4948639.1"/>
    </source>
</evidence>
<accession>A0AAD6BQJ2</accession>
<feature type="compositionally biased region" description="Basic and acidic residues" evidence="1">
    <location>
        <begin position="36"/>
        <end position="56"/>
    </location>
</feature>
<comment type="caution">
    <text evidence="2">The sequence shown here is derived from an EMBL/GenBank/DDBJ whole genome shotgun (WGS) entry which is preliminary data.</text>
</comment>
<dbReference type="Proteomes" id="UP001219934">
    <property type="component" value="Unassembled WGS sequence"/>
</dbReference>
<feature type="region of interest" description="Disordered" evidence="1">
    <location>
        <begin position="1"/>
        <end position="82"/>
    </location>
</feature>
<protein>
    <submittedName>
        <fullName evidence="2">Uncharacterized protein</fullName>
    </submittedName>
</protein>
<proteinExistence type="predicted"/>
<name>A0AAD6BQJ2_9TELE</name>